<dbReference type="AlphaFoldDB" id="I4ECH8"/>
<reference evidence="1 2" key="1">
    <citation type="journal article" date="2012" name="ISME J.">
        <title>Nitrification expanded: discovery, physiology and genomics of a nitrite-oxidizing bacterium from the phylum Chloroflexi.</title>
        <authorList>
            <person name="Sorokin D.Y."/>
            <person name="Lucker S."/>
            <person name="Vejmelkova D."/>
            <person name="Kostrikina N.A."/>
            <person name="Kleerebezem R."/>
            <person name="Rijpstra W.I."/>
            <person name="Damste J.S."/>
            <person name="Le Paslier D."/>
            <person name="Muyzer G."/>
            <person name="Wagner M."/>
            <person name="van Loosdrecht M.C."/>
            <person name="Daims H."/>
        </authorList>
    </citation>
    <scope>NUCLEOTIDE SEQUENCE [LARGE SCALE GENOMIC DNA]</scope>
    <source>
        <strain evidence="2">none</strain>
    </source>
</reference>
<dbReference type="SUPFAM" id="SSF54909">
    <property type="entry name" value="Dimeric alpha+beta barrel"/>
    <property type="match status" value="1"/>
</dbReference>
<organism evidence="1 2">
    <name type="scientific">Nitrolancea hollandica Lb</name>
    <dbReference type="NCBI Taxonomy" id="1129897"/>
    <lineage>
        <taxon>Bacteria</taxon>
        <taxon>Pseudomonadati</taxon>
        <taxon>Thermomicrobiota</taxon>
        <taxon>Thermomicrobia</taxon>
        <taxon>Sphaerobacterales</taxon>
        <taxon>Sphaerobacterineae</taxon>
        <taxon>Sphaerobacteraceae</taxon>
        <taxon>Nitrolancea</taxon>
    </lineage>
</organism>
<evidence type="ECO:0000313" key="1">
    <source>
        <dbReference type="EMBL" id="CCF82390.1"/>
    </source>
</evidence>
<accession>I4ECH8</accession>
<proteinExistence type="predicted"/>
<gene>
    <name evidence="1" type="ORF">NITHO_1040013</name>
</gene>
<dbReference type="OrthoDB" id="962154at2"/>
<evidence type="ECO:0000313" key="2">
    <source>
        <dbReference type="Proteomes" id="UP000004221"/>
    </source>
</evidence>
<dbReference type="EMBL" id="CAGS01000007">
    <property type="protein sequence ID" value="CCF82390.1"/>
    <property type="molecule type" value="Genomic_DNA"/>
</dbReference>
<keyword evidence="2" id="KW-1185">Reference proteome</keyword>
<name>I4ECH8_9BACT</name>
<dbReference type="InterPro" id="IPR011008">
    <property type="entry name" value="Dimeric_a/b-barrel"/>
</dbReference>
<sequence length="106" mass="12018">MFARVTTVQGSPNRMDEGIHYFQEQVVPAVAAMEGFQGAYLLINRESGKTVRITFWETVETEQASAEVVPQIRREGAEVLRDWRDPLPKQPVVEVYEVAVKVSSEH</sequence>
<dbReference type="RefSeq" id="WP_008474518.1">
    <property type="nucleotide sequence ID" value="NZ_CAGS01000007.1"/>
</dbReference>
<protein>
    <recommendedName>
        <fullName evidence="3">ABM domain-containing protein</fullName>
    </recommendedName>
</protein>
<dbReference type="Proteomes" id="UP000004221">
    <property type="component" value="Unassembled WGS sequence"/>
</dbReference>
<comment type="caution">
    <text evidence="1">The sequence shown here is derived from an EMBL/GenBank/DDBJ whole genome shotgun (WGS) entry which is preliminary data.</text>
</comment>
<evidence type="ECO:0008006" key="3">
    <source>
        <dbReference type="Google" id="ProtNLM"/>
    </source>
</evidence>